<dbReference type="InterPro" id="IPR013693">
    <property type="entry name" value="SpoIID/LytB_N"/>
</dbReference>
<comment type="caution">
    <text evidence="3">The sequence shown here is derived from an EMBL/GenBank/DDBJ whole genome shotgun (WGS) entry which is preliminary data.</text>
</comment>
<accession>A0A0G1UDE1</accession>
<protein>
    <recommendedName>
        <fullName evidence="2">Sporulation stage II protein D amidase enhancer LytB N-terminal domain-containing protein</fullName>
    </recommendedName>
</protein>
<feature type="domain" description="Sporulation stage II protein D amidase enhancer LytB N-terminal" evidence="2">
    <location>
        <begin position="326"/>
        <end position="406"/>
    </location>
</feature>
<sequence length="599" mass="65273">MSRGRYNRIVLKKALIFAAVGMVLWGVAGRVRAEECDNPGSLTDTVKIQQCIGKYNGILEAITKANATNQQQLANFKSQISNLKSQISSLDGQLDKLSDEVFEREVRVGVKRELLSAKVRMDYVRKSDQGVLLMLFSSESAGEFFRDLAYREKLARMDQEEITEVGREIKDLSAQSSALSAQKNNLAGLKVRVDKQAEFLAQEVEKASRYEADLGGKISALTARQQALISEKTGTYATSVGDVPLADDPAARPDYNPGFSPAFAVFSFGAPHFKGMSQYGAFGRAKSGQNYRQILEAYYGNVEIRKVNVPPVIKTSAGTLAFEGRYLRGIAEMPTVWADQGGYEALKAQAVAARSYALAYTSWRINNQNASGSICVTEACQVYRNSKADSPGRWGDAVRDTEGEIVVGKASGEVVNTWYASTSGGHQKSYSSLGHSTPGFWDTTSDWTRWAEGAWEAKGGSPWFYKGWYKSRGGKTCGRNHPWLKVEEFADVVNAAIVVANGGDTSGIFPEDVRSCWGGSDNPWSRQKLAEEANKYGGAVSSVTGVRVEHSSSGVTDKVILTTNRGTVTISGANFERAFNLRAPGALSLKSGLFNIEKK</sequence>
<evidence type="ECO:0000256" key="1">
    <source>
        <dbReference type="SAM" id="Coils"/>
    </source>
</evidence>
<evidence type="ECO:0000259" key="2">
    <source>
        <dbReference type="Pfam" id="PF08486"/>
    </source>
</evidence>
<dbReference type="Gene3D" id="6.10.250.3150">
    <property type="match status" value="1"/>
</dbReference>
<gene>
    <name evidence="3" type="ORF">UY22_C0038G0002</name>
</gene>
<dbReference type="Proteomes" id="UP000034877">
    <property type="component" value="Unassembled WGS sequence"/>
</dbReference>
<dbReference type="EMBL" id="LCPE01000038">
    <property type="protein sequence ID" value="KKU92142.1"/>
    <property type="molecule type" value="Genomic_DNA"/>
</dbReference>
<feature type="coiled-coil region" evidence="1">
    <location>
        <begin position="66"/>
        <end position="100"/>
    </location>
</feature>
<reference evidence="3 4" key="1">
    <citation type="journal article" date="2015" name="Nature">
        <title>rRNA introns, odd ribosomes, and small enigmatic genomes across a large radiation of phyla.</title>
        <authorList>
            <person name="Brown C.T."/>
            <person name="Hug L.A."/>
            <person name="Thomas B.C."/>
            <person name="Sharon I."/>
            <person name="Castelle C.J."/>
            <person name="Singh A."/>
            <person name="Wilkins M.J."/>
            <person name="Williams K.H."/>
            <person name="Banfield J.F."/>
        </authorList>
    </citation>
    <scope>NUCLEOTIDE SEQUENCE [LARGE SCALE GENOMIC DNA]</scope>
</reference>
<evidence type="ECO:0000313" key="3">
    <source>
        <dbReference type="EMBL" id="KKU92142.1"/>
    </source>
</evidence>
<evidence type="ECO:0000313" key="4">
    <source>
        <dbReference type="Proteomes" id="UP000034877"/>
    </source>
</evidence>
<keyword evidence="1" id="KW-0175">Coiled coil</keyword>
<dbReference type="Pfam" id="PF08486">
    <property type="entry name" value="SpoIID"/>
    <property type="match status" value="1"/>
</dbReference>
<proteinExistence type="predicted"/>
<organism evidence="3 4">
    <name type="scientific">Candidatus Amesbacteria bacterium GW2011_GWC1_48_10</name>
    <dbReference type="NCBI Taxonomy" id="1618365"/>
    <lineage>
        <taxon>Bacteria</taxon>
        <taxon>Candidatus Amesiibacteriota</taxon>
    </lineage>
</organism>
<name>A0A0G1UDE1_9BACT</name>
<dbReference type="AlphaFoldDB" id="A0A0G1UDE1"/>